<keyword evidence="1" id="KW-0472">Membrane</keyword>
<dbReference type="EMBL" id="CAQN01000621">
    <property type="protein sequence ID" value="CCQ67573.1"/>
    <property type="molecule type" value="Genomic_DNA"/>
</dbReference>
<proteinExistence type="predicted"/>
<evidence type="ECO:0000313" key="3">
    <source>
        <dbReference type="Proteomes" id="UP000018130"/>
    </source>
</evidence>
<protein>
    <submittedName>
        <fullName evidence="2">Uncharacterized protein</fullName>
    </submittedName>
</protein>
<accession>T2JNU9</accession>
<gene>
    <name evidence="2" type="ORF">CWATWH0402_4614</name>
</gene>
<dbReference type="Proteomes" id="UP000018130">
    <property type="component" value="Unassembled WGS sequence"/>
</dbReference>
<reference evidence="2 3" key="2">
    <citation type="submission" date="2013-09" db="EMBL/GenBank/DDBJ databases">
        <title>Whole genome comparison of six Crocosphaera watsonii strains with differing phenotypes.</title>
        <authorList>
            <person name="Bench S.R."/>
            <person name="Heller P."/>
            <person name="Frank I."/>
            <person name="Arciniega M."/>
            <person name="Shilova I.N."/>
            <person name="Zehr J.P."/>
        </authorList>
    </citation>
    <scope>NUCLEOTIDE SEQUENCE [LARGE SCALE GENOMIC DNA]</scope>
    <source>
        <strain evidence="2 3">WH 0402</strain>
    </source>
</reference>
<organism evidence="2 3">
    <name type="scientific">Crocosphaera watsonii WH 0402</name>
    <dbReference type="NCBI Taxonomy" id="1284629"/>
    <lineage>
        <taxon>Bacteria</taxon>
        <taxon>Bacillati</taxon>
        <taxon>Cyanobacteriota</taxon>
        <taxon>Cyanophyceae</taxon>
        <taxon>Oscillatoriophycideae</taxon>
        <taxon>Chroococcales</taxon>
        <taxon>Aphanothecaceae</taxon>
        <taxon>Crocosphaera</taxon>
    </lineage>
</organism>
<evidence type="ECO:0000256" key="1">
    <source>
        <dbReference type="SAM" id="Phobius"/>
    </source>
</evidence>
<keyword evidence="1" id="KW-0812">Transmembrane</keyword>
<feature type="transmembrane region" description="Helical" evidence="1">
    <location>
        <begin position="13"/>
        <end position="35"/>
    </location>
</feature>
<comment type="caution">
    <text evidence="2">The sequence shown here is derived from an EMBL/GenBank/DDBJ whole genome shotgun (WGS) entry which is preliminary data.</text>
</comment>
<name>T2JNU9_CROWT</name>
<sequence>MDLGAEKSSVKKFIFQTVILQILFYLKIVHLNFFIASMQ</sequence>
<evidence type="ECO:0000313" key="2">
    <source>
        <dbReference type="EMBL" id="CCQ67573.1"/>
    </source>
</evidence>
<reference evidence="2 3" key="1">
    <citation type="submission" date="2013-01" db="EMBL/GenBank/DDBJ databases">
        <authorList>
            <person name="Bench S."/>
        </authorList>
    </citation>
    <scope>NUCLEOTIDE SEQUENCE [LARGE SCALE GENOMIC DNA]</scope>
    <source>
        <strain evidence="2 3">WH 0402</strain>
    </source>
</reference>
<keyword evidence="1" id="KW-1133">Transmembrane helix</keyword>
<dbReference type="AlphaFoldDB" id="T2JNU9"/>